<keyword evidence="2" id="KW-1185">Reference proteome</keyword>
<sequence length="45" mass="4643">MRAQLTLGLGVKISHAGSIAPDAARNVEAGGVADRVDVRHSEVFA</sequence>
<evidence type="ECO:0000313" key="2">
    <source>
        <dbReference type="Proteomes" id="UP001569963"/>
    </source>
</evidence>
<gene>
    <name evidence="1" type="ORF">SM611_02665</name>
</gene>
<dbReference type="RefSeq" id="WP_371947148.1">
    <property type="nucleotide sequence ID" value="NZ_JAXCEI010000001.1"/>
</dbReference>
<evidence type="ECO:0008006" key="3">
    <source>
        <dbReference type="Google" id="ProtNLM"/>
    </source>
</evidence>
<reference evidence="1 2" key="1">
    <citation type="submission" date="2023-11" db="EMBL/GenBank/DDBJ databases">
        <title>Actinomadura monticuli sp. nov., isolated from volcanic ash.</title>
        <authorList>
            <person name="Lee S.D."/>
            <person name="Yang H."/>
            <person name="Kim I.S."/>
        </authorList>
    </citation>
    <scope>NUCLEOTIDE SEQUENCE [LARGE SCALE GENOMIC DNA]</scope>
    <source>
        <strain evidence="1 2">DLS-62</strain>
    </source>
</reference>
<accession>A0ABV4Q753</accession>
<name>A0ABV4Q753_9ACTN</name>
<dbReference type="EMBL" id="JAXCEI010000001">
    <property type="protein sequence ID" value="MFA1537819.1"/>
    <property type="molecule type" value="Genomic_DNA"/>
</dbReference>
<organism evidence="1 2">
    <name type="scientific">Actinomadura monticuli</name>
    <dbReference type="NCBI Taxonomy" id="3097367"/>
    <lineage>
        <taxon>Bacteria</taxon>
        <taxon>Bacillati</taxon>
        <taxon>Actinomycetota</taxon>
        <taxon>Actinomycetes</taxon>
        <taxon>Streptosporangiales</taxon>
        <taxon>Thermomonosporaceae</taxon>
        <taxon>Actinomadura</taxon>
    </lineage>
</organism>
<evidence type="ECO:0000313" key="1">
    <source>
        <dbReference type="EMBL" id="MFA1537819.1"/>
    </source>
</evidence>
<proteinExistence type="predicted"/>
<protein>
    <recommendedName>
        <fullName evidence="3">Guanylate cyclase domain-containing protein</fullName>
    </recommendedName>
</protein>
<comment type="caution">
    <text evidence="1">The sequence shown here is derived from an EMBL/GenBank/DDBJ whole genome shotgun (WGS) entry which is preliminary data.</text>
</comment>
<dbReference type="Proteomes" id="UP001569963">
    <property type="component" value="Unassembled WGS sequence"/>
</dbReference>